<dbReference type="Proteomes" id="UP001328107">
    <property type="component" value="Unassembled WGS sequence"/>
</dbReference>
<dbReference type="Pfam" id="PF00105">
    <property type="entry name" value="zf-C4"/>
    <property type="match status" value="1"/>
</dbReference>
<dbReference type="InterPro" id="IPR013088">
    <property type="entry name" value="Znf_NHR/GATA"/>
</dbReference>
<name>A0AAN4ZMX3_9BILA</name>
<comment type="caution">
    <text evidence="14">The sequence shown here is derived from an EMBL/GenBank/DDBJ whole genome shotgun (WGS) entry which is preliminary data.</text>
</comment>
<dbReference type="Gene3D" id="3.30.50.10">
    <property type="entry name" value="Erythroid Transcription Factor GATA-1, subunit A"/>
    <property type="match status" value="1"/>
</dbReference>
<evidence type="ECO:0000313" key="15">
    <source>
        <dbReference type="Proteomes" id="UP001328107"/>
    </source>
</evidence>
<dbReference type="PRINTS" id="PR00398">
    <property type="entry name" value="STRDHORMONER"/>
</dbReference>
<evidence type="ECO:0000259" key="13">
    <source>
        <dbReference type="PROSITE" id="PS51843"/>
    </source>
</evidence>
<dbReference type="GO" id="GO:0000978">
    <property type="term" value="F:RNA polymerase II cis-regulatory region sequence-specific DNA binding"/>
    <property type="evidence" value="ECO:0007669"/>
    <property type="project" value="TreeGrafter"/>
</dbReference>
<reference evidence="15" key="1">
    <citation type="submission" date="2022-10" db="EMBL/GenBank/DDBJ databases">
        <title>Genome assembly of Pristionchus species.</title>
        <authorList>
            <person name="Yoshida K."/>
            <person name="Sommer R.J."/>
        </authorList>
    </citation>
    <scope>NUCLEOTIDE SEQUENCE [LARGE SCALE GENOMIC DNA]</scope>
    <source>
        <strain evidence="15">RS5460</strain>
    </source>
</reference>
<dbReference type="InterPro" id="IPR001723">
    <property type="entry name" value="Nuclear_hrmn_rcpt"/>
</dbReference>
<organism evidence="14 15">
    <name type="scientific">Pristionchus mayeri</name>
    <dbReference type="NCBI Taxonomy" id="1317129"/>
    <lineage>
        <taxon>Eukaryota</taxon>
        <taxon>Metazoa</taxon>
        <taxon>Ecdysozoa</taxon>
        <taxon>Nematoda</taxon>
        <taxon>Chromadorea</taxon>
        <taxon>Rhabditida</taxon>
        <taxon>Rhabditina</taxon>
        <taxon>Diplogasteromorpha</taxon>
        <taxon>Diplogasteroidea</taxon>
        <taxon>Neodiplogasteridae</taxon>
        <taxon>Pristionchus</taxon>
    </lineage>
</organism>
<dbReference type="PROSITE" id="PS51030">
    <property type="entry name" value="NUCLEAR_REC_DBD_2"/>
    <property type="match status" value="1"/>
</dbReference>
<dbReference type="InterPro" id="IPR000536">
    <property type="entry name" value="Nucl_hrmn_rcpt_lig-bd"/>
</dbReference>
<dbReference type="EMBL" id="BTRK01000003">
    <property type="protein sequence ID" value="GMR43636.1"/>
    <property type="molecule type" value="Genomic_DNA"/>
</dbReference>
<dbReference type="InterPro" id="IPR035500">
    <property type="entry name" value="NHR-like_dom_sf"/>
</dbReference>
<dbReference type="PROSITE" id="PS00031">
    <property type="entry name" value="NUCLEAR_REC_DBD_1"/>
    <property type="match status" value="1"/>
</dbReference>
<keyword evidence="8" id="KW-0804">Transcription</keyword>
<dbReference type="AlphaFoldDB" id="A0AAN4ZMX3"/>
<evidence type="ECO:0000256" key="6">
    <source>
        <dbReference type="ARBA" id="ARBA00023015"/>
    </source>
</evidence>
<dbReference type="Gene3D" id="1.10.565.10">
    <property type="entry name" value="Retinoid X Receptor"/>
    <property type="match status" value="1"/>
</dbReference>
<gene>
    <name evidence="14" type="ORF">PMAYCL1PPCAC_13831</name>
</gene>
<dbReference type="GO" id="GO:0008270">
    <property type="term" value="F:zinc ion binding"/>
    <property type="evidence" value="ECO:0007669"/>
    <property type="project" value="UniProtKB-KW"/>
</dbReference>
<keyword evidence="9" id="KW-0675">Receptor</keyword>
<evidence type="ECO:0000259" key="12">
    <source>
        <dbReference type="PROSITE" id="PS51030"/>
    </source>
</evidence>
<evidence type="ECO:0000256" key="4">
    <source>
        <dbReference type="ARBA" id="ARBA00022771"/>
    </source>
</evidence>
<feature type="domain" description="NR LBD" evidence="13">
    <location>
        <begin position="418"/>
        <end position="646"/>
    </location>
</feature>
<dbReference type="PROSITE" id="PS51843">
    <property type="entry name" value="NR_LBD"/>
    <property type="match status" value="1"/>
</dbReference>
<dbReference type="SMART" id="SM00399">
    <property type="entry name" value="ZnF_C4"/>
    <property type="match status" value="1"/>
</dbReference>
<protein>
    <recommendedName>
        <fullName evidence="16">Nuclear receptor</fullName>
    </recommendedName>
</protein>
<feature type="domain" description="Nuclear receptor" evidence="12">
    <location>
        <begin position="108"/>
        <end position="185"/>
    </location>
</feature>
<comment type="subcellular location">
    <subcellularLocation>
        <location evidence="1">Nucleus</location>
    </subcellularLocation>
</comment>
<keyword evidence="6" id="KW-0805">Transcription regulation</keyword>
<evidence type="ECO:0000256" key="7">
    <source>
        <dbReference type="ARBA" id="ARBA00023125"/>
    </source>
</evidence>
<evidence type="ECO:0000313" key="14">
    <source>
        <dbReference type="EMBL" id="GMR43636.1"/>
    </source>
</evidence>
<keyword evidence="7" id="KW-0238">DNA-binding</keyword>
<accession>A0AAN4ZMX3</accession>
<evidence type="ECO:0000256" key="9">
    <source>
        <dbReference type="ARBA" id="ARBA00023170"/>
    </source>
</evidence>
<sequence>ASCSMETAQQQEQQRRAAVVKLEPKQEPPQLLHLQVPQHQLQQQQPPPHAAYQQFMYSRAEFGRHPSTVDLPFHSPLSDYPGADLHPHAGGPRDGVENIIPPSSATAQQLCKVCGDKSSGVHYGVVTCEGCKGFFRRSQQSTNSASFACNQKQDCPINRTTRNRCQYCRLQKCLSLGMSRDASKGNRAKSSPIPTKVKAIVKQEPGGIMKGPEVMDPSSLPPLPPLAAVQTMQQPLASHVRPVQQQPQLLTPSTDGSIIMYSDSDRTLSTSPDETHLVDDISSAVMHGLAASEADTSIVPALPDSSGAQRRGEEEEYDGYVVEAILTGKIKVSTDVDAAWAPVRAAITTFGPYFSPAIFPSYGRPRKQAKAEFGAGLHDAYDGIMSPQPLPQPEEPVNPAWTNDERLRNYAMSQAWERGTRMSIELEKYCDETFRQRNPPRMDIYENMSRLQIWAHMTRLACKMFQFIIEFCKHVPYFSQVVQQTQISILKRKLFSLLILVAARAINFHEKSPSVRIADESISRDMIEAVPRDYEESSLLRNAYNIILGLHACALSHAEFGLILGAMLCEGEPKEEDECYYPLARVVYEIFWQGRGPKKQFKVGELIRRADDLCKDQREVLRRLMSQTQEDAMISELYKELFLLDE</sequence>
<evidence type="ECO:0000256" key="5">
    <source>
        <dbReference type="ARBA" id="ARBA00022833"/>
    </source>
</evidence>
<dbReference type="PANTHER" id="PTHR45805">
    <property type="entry name" value="NUCLEAR HORMONE RECEPTOR HR3-RELATED"/>
    <property type="match status" value="1"/>
</dbReference>
<comment type="similarity">
    <text evidence="2">Belongs to the nuclear hormone receptor family.</text>
</comment>
<evidence type="ECO:0000256" key="3">
    <source>
        <dbReference type="ARBA" id="ARBA00022723"/>
    </source>
</evidence>
<dbReference type="PANTHER" id="PTHR45805:SF2">
    <property type="entry name" value="NUCLEAR HORMONE RECEPTOR HR3-RELATED"/>
    <property type="match status" value="1"/>
</dbReference>
<keyword evidence="5" id="KW-0862">Zinc</keyword>
<keyword evidence="4" id="KW-0863">Zinc-finger</keyword>
<evidence type="ECO:0000256" key="11">
    <source>
        <dbReference type="SAM" id="MobiDB-lite"/>
    </source>
</evidence>
<keyword evidence="3" id="KW-0479">Metal-binding</keyword>
<dbReference type="InterPro" id="IPR001628">
    <property type="entry name" value="Znf_hrmn_rcpt"/>
</dbReference>
<evidence type="ECO:0000256" key="2">
    <source>
        <dbReference type="ARBA" id="ARBA00005993"/>
    </source>
</evidence>
<keyword evidence="15" id="KW-1185">Reference proteome</keyword>
<dbReference type="GO" id="GO:0005634">
    <property type="term" value="C:nucleus"/>
    <property type="evidence" value="ECO:0007669"/>
    <property type="project" value="UniProtKB-SubCell"/>
</dbReference>
<feature type="region of interest" description="Disordered" evidence="11">
    <location>
        <begin position="67"/>
        <end position="98"/>
    </location>
</feature>
<dbReference type="SUPFAM" id="SSF57716">
    <property type="entry name" value="Glucocorticoid receptor-like (DNA-binding domain)"/>
    <property type="match status" value="1"/>
</dbReference>
<evidence type="ECO:0008006" key="16">
    <source>
        <dbReference type="Google" id="ProtNLM"/>
    </source>
</evidence>
<dbReference type="PRINTS" id="PR00047">
    <property type="entry name" value="STROIDFINGER"/>
</dbReference>
<evidence type="ECO:0000256" key="8">
    <source>
        <dbReference type="ARBA" id="ARBA00023163"/>
    </source>
</evidence>
<evidence type="ECO:0000256" key="1">
    <source>
        <dbReference type="ARBA" id="ARBA00004123"/>
    </source>
</evidence>
<proteinExistence type="inferred from homology"/>
<dbReference type="FunFam" id="3.30.50.10:FF:000030">
    <property type="entry name" value="Nuclear Hormone Receptor family"/>
    <property type="match status" value="1"/>
</dbReference>
<feature type="non-terminal residue" evidence="14">
    <location>
        <position position="1"/>
    </location>
</feature>
<dbReference type="SUPFAM" id="SSF48508">
    <property type="entry name" value="Nuclear receptor ligand-binding domain"/>
    <property type="match status" value="1"/>
</dbReference>
<evidence type="ECO:0000256" key="10">
    <source>
        <dbReference type="ARBA" id="ARBA00023242"/>
    </source>
</evidence>
<dbReference type="GO" id="GO:0004879">
    <property type="term" value="F:nuclear receptor activity"/>
    <property type="evidence" value="ECO:0007669"/>
    <property type="project" value="TreeGrafter"/>
</dbReference>
<keyword evidence="10" id="KW-0539">Nucleus</keyword>